<dbReference type="EMBL" id="CAHR02000175">
    <property type="protein sequence ID" value="CCG83765.1"/>
    <property type="molecule type" value="Genomic_DNA"/>
</dbReference>
<feature type="region of interest" description="Disordered" evidence="3">
    <location>
        <begin position="1"/>
        <end position="27"/>
    </location>
</feature>
<dbReference type="PROSITE" id="PS50222">
    <property type="entry name" value="EF_HAND_2"/>
    <property type="match status" value="2"/>
</dbReference>
<feature type="domain" description="EF-hand" evidence="4">
    <location>
        <begin position="30"/>
        <end position="65"/>
    </location>
</feature>
<accession>R4XD64</accession>
<dbReference type="OrthoDB" id="429467at2759"/>
<name>R4XD64_TAPDE</name>
<reference evidence="5 6" key="1">
    <citation type="journal article" date="2013" name="MBio">
        <title>Genome sequencing of the plant pathogen Taphrina deformans, the causal agent of peach leaf curl.</title>
        <authorList>
            <person name="Cisse O.H."/>
            <person name="Almeida J.M.G.C.F."/>
            <person name="Fonseca A."/>
            <person name="Kumar A.A."/>
            <person name="Salojaervi J."/>
            <person name="Overmyer K."/>
            <person name="Hauser P.M."/>
            <person name="Pagni M."/>
        </authorList>
    </citation>
    <scope>NUCLEOTIDE SEQUENCE [LARGE SCALE GENOMIC DNA]</scope>
    <source>
        <strain evidence="6">PYCC 5710 / ATCC 11124 / CBS 356.35 / IMI 108563 / JCM 9778 / NBRC 8474</strain>
    </source>
</reference>
<evidence type="ECO:0000256" key="2">
    <source>
        <dbReference type="ARBA" id="ARBA00022837"/>
    </source>
</evidence>
<dbReference type="AlphaFoldDB" id="R4XD64"/>
<dbReference type="VEuPathDB" id="FungiDB:TAPDE_003966"/>
<proteinExistence type="predicted"/>
<dbReference type="GO" id="GO:0043226">
    <property type="term" value="C:organelle"/>
    <property type="evidence" value="ECO:0007669"/>
    <property type="project" value="UniProtKB-ARBA"/>
</dbReference>
<dbReference type="SMART" id="SM00054">
    <property type="entry name" value="EFh"/>
    <property type="match status" value="2"/>
</dbReference>
<dbReference type="GO" id="GO:0005509">
    <property type="term" value="F:calcium ion binding"/>
    <property type="evidence" value="ECO:0007669"/>
    <property type="project" value="InterPro"/>
</dbReference>
<evidence type="ECO:0000256" key="1">
    <source>
        <dbReference type="ARBA" id="ARBA00022737"/>
    </source>
</evidence>
<dbReference type="InterPro" id="IPR002048">
    <property type="entry name" value="EF_hand_dom"/>
</dbReference>
<keyword evidence="6" id="KW-1185">Reference proteome</keyword>
<keyword evidence="1" id="KW-0677">Repeat</keyword>
<keyword evidence="2" id="KW-0106">Calcium</keyword>
<evidence type="ECO:0000313" key="5">
    <source>
        <dbReference type="EMBL" id="CCG83765.1"/>
    </source>
</evidence>
<protein>
    <recommendedName>
        <fullName evidence="4">EF-hand domain-containing protein</fullName>
    </recommendedName>
</protein>
<gene>
    <name evidence="5" type="ORF">TAPDE_003966</name>
</gene>
<dbReference type="eggNOG" id="KOG0031">
    <property type="taxonomic scope" value="Eukaryota"/>
</dbReference>
<sequence length="166" mass="17891">MSLPHRQAPIPAHLRKETGKRSTSLASTPLIPEQFKESFSLLDKDGDGLINRADLGAMWTSLGVPKSESELSIMLNELPSPLNFAAYFTAMTGLLTDMSSREDLMGALTTFDEGDSGKIDVKDLKEALTTGPNAMTEAEVDSVIEAYSRNGKFNYNGFVESIAGAA</sequence>
<dbReference type="CDD" id="cd00051">
    <property type="entry name" value="EFh"/>
    <property type="match status" value="1"/>
</dbReference>
<dbReference type="PROSITE" id="PS00018">
    <property type="entry name" value="EF_HAND_1"/>
    <property type="match status" value="1"/>
</dbReference>
<dbReference type="SUPFAM" id="SSF47473">
    <property type="entry name" value="EF-hand"/>
    <property type="match status" value="1"/>
</dbReference>
<evidence type="ECO:0000256" key="3">
    <source>
        <dbReference type="SAM" id="MobiDB-lite"/>
    </source>
</evidence>
<evidence type="ECO:0000259" key="4">
    <source>
        <dbReference type="PROSITE" id="PS50222"/>
    </source>
</evidence>
<feature type="domain" description="EF-hand" evidence="4">
    <location>
        <begin position="99"/>
        <end position="134"/>
    </location>
</feature>
<dbReference type="InterPro" id="IPR011992">
    <property type="entry name" value="EF-hand-dom_pair"/>
</dbReference>
<comment type="caution">
    <text evidence="5">The sequence shown here is derived from an EMBL/GenBank/DDBJ whole genome shotgun (WGS) entry which is preliminary data.</text>
</comment>
<dbReference type="STRING" id="1097556.R4XD64"/>
<dbReference type="PANTHER" id="PTHR23049">
    <property type="entry name" value="MYOSIN REGULATORY LIGHT CHAIN 2"/>
    <property type="match status" value="1"/>
</dbReference>
<dbReference type="FunFam" id="1.10.238.10:FF:000178">
    <property type="entry name" value="Calmodulin-2 A"/>
    <property type="match status" value="1"/>
</dbReference>
<organism evidence="5 6">
    <name type="scientific">Taphrina deformans (strain PYCC 5710 / ATCC 11124 / CBS 356.35 / IMI 108563 / JCM 9778 / NBRC 8474)</name>
    <name type="common">Peach leaf curl fungus</name>
    <name type="synonym">Lalaria deformans</name>
    <dbReference type="NCBI Taxonomy" id="1097556"/>
    <lineage>
        <taxon>Eukaryota</taxon>
        <taxon>Fungi</taxon>
        <taxon>Dikarya</taxon>
        <taxon>Ascomycota</taxon>
        <taxon>Taphrinomycotina</taxon>
        <taxon>Taphrinomycetes</taxon>
        <taxon>Taphrinales</taxon>
        <taxon>Taphrinaceae</taxon>
        <taxon>Taphrina</taxon>
    </lineage>
</organism>
<dbReference type="Pfam" id="PF00036">
    <property type="entry name" value="EF-hand_1"/>
    <property type="match status" value="1"/>
</dbReference>
<evidence type="ECO:0000313" key="6">
    <source>
        <dbReference type="Proteomes" id="UP000013776"/>
    </source>
</evidence>
<dbReference type="Proteomes" id="UP000013776">
    <property type="component" value="Unassembled WGS sequence"/>
</dbReference>
<dbReference type="InterPro" id="IPR050403">
    <property type="entry name" value="Myosin_RLC"/>
</dbReference>
<dbReference type="InterPro" id="IPR018247">
    <property type="entry name" value="EF_Hand_1_Ca_BS"/>
</dbReference>
<dbReference type="Gene3D" id="1.10.238.10">
    <property type="entry name" value="EF-hand"/>
    <property type="match status" value="2"/>
</dbReference>
<dbReference type="Pfam" id="PF13499">
    <property type="entry name" value="EF-hand_7"/>
    <property type="match status" value="1"/>
</dbReference>